<proteinExistence type="predicted"/>
<accession>A0A1S8WQQ8</accession>
<evidence type="ECO:0000313" key="1">
    <source>
        <dbReference type="EMBL" id="OON16820.1"/>
    </source>
</evidence>
<reference evidence="1 2" key="1">
    <citation type="submission" date="2015-03" db="EMBL/GenBank/DDBJ databases">
        <title>Draft genome of the nematode, Opisthorchis viverrini.</title>
        <authorList>
            <person name="Mitreva M."/>
        </authorList>
    </citation>
    <scope>NUCLEOTIDE SEQUENCE [LARGE SCALE GENOMIC DNA]</scope>
    <source>
        <strain evidence="1">Khon Kaen</strain>
    </source>
</reference>
<name>A0A1S8WQQ8_OPIVI</name>
<dbReference type="AlphaFoldDB" id="A0A1S8WQQ8"/>
<protein>
    <submittedName>
        <fullName evidence="1">Uncharacterized protein</fullName>
    </submittedName>
</protein>
<keyword evidence="2" id="KW-1185">Reference proteome</keyword>
<dbReference type="Proteomes" id="UP000243686">
    <property type="component" value="Unassembled WGS sequence"/>
</dbReference>
<organism evidence="1 2">
    <name type="scientific">Opisthorchis viverrini</name>
    <name type="common">Southeast Asian liver fluke</name>
    <dbReference type="NCBI Taxonomy" id="6198"/>
    <lineage>
        <taxon>Eukaryota</taxon>
        <taxon>Metazoa</taxon>
        <taxon>Spiralia</taxon>
        <taxon>Lophotrochozoa</taxon>
        <taxon>Platyhelminthes</taxon>
        <taxon>Trematoda</taxon>
        <taxon>Digenea</taxon>
        <taxon>Opisthorchiida</taxon>
        <taxon>Opisthorchiata</taxon>
        <taxon>Opisthorchiidae</taxon>
        <taxon>Opisthorchis</taxon>
    </lineage>
</organism>
<gene>
    <name evidence="1" type="ORF">X801_07353</name>
</gene>
<sequence>MADADKYDEQPLCAQLITKNIDVWAIGAMLGKCSLHQKNNGHPIYDVRLNSKVIPEGYQGKANLFGWYMYPVVRTCLIKLLREATLGGVRIVNCYQIKTEIVEVQKLGTYHIETEKGVDYSTVQLLAEKANEGQTGCAYNAFPAAKL</sequence>
<evidence type="ECO:0000313" key="2">
    <source>
        <dbReference type="Proteomes" id="UP000243686"/>
    </source>
</evidence>
<dbReference type="EMBL" id="KV896446">
    <property type="protein sequence ID" value="OON16820.1"/>
    <property type="molecule type" value="Genomic_DNA"/>
</dbReference>